<accession>H5XXA5</accession>
<feature type="domain" description="Methyltransferase type 11" evidence="1">
    <location>
        <begin position="51"/>
        <end position="146"/>
    </location>
</feature>
<evidence type="ECO:0000313" key="3">
    <source>
        <dbReference type="Proteomes" id="UP000005104"/>
    </source>
</evidence>
<proteinExistence type="predicted"/>
<keyword evidence="2" id="KW-0489">Methyltransferase</keyword>
<dbReference type="AlphaFoldDB" id="H5XXA5"/>
<gene>
    <name evidence="2" type="ORF">DesyoDRAFT_4152</name>
</gene>
<dbReference type="InterPro" id="IPR013216">
    <property type="entry name" value="Methyltransf_11"/>
</dbReference>
<evidence type="ECO:0000259" key="1">
    <source>
        <dbReference type="Pfam" id="PF08241"/>
    </source>
</evidence>
<dbReference type="HOGENOM" id="CLU_037990_4_0_9"/>
<organism evidence="2 3">
    <name type="scientific">Desulfosporosinus youngiae DSM 17734</name>
    <dbReference type="NCBI Taxonomy" id="768710"/>
    <lineage>
        <taxon>Bacteria</taxon>
        <taxon>Bacillati</taxon>
        <taxon>Bacillota</taxon>
        <taxon>Clostridia</taxon>
        <taxon>Eubacteriales</taxon>
        <taxon>Desulfitobacteriaceae</taxon>
        <taxon>Desulfosporosinus</taxon>
    </lineage>
</organism>
<keyword evidence="2" id="KW-0830">Ubiquinone</keyword>
<dbReference type="STRING" id="768710.DesyoDRAFT_4152"/>
<sequence>MHIQKRIENYWQTANERYDETIQRELKGVQKEVWLRLLRESRPPGEKLEVLDIGTGPGFFPLLLSEMGHQVTAIDCTESMLATARENAEGAGFDVSFHLMDAHKLAFEDNSFDMILTRNVTWLMYDPPAAYREWHRVLKPGGRLLIFDANYYLWTQDSQWQEEFERDTEEAVKLGFKKFEASNVEESNRIGQDLFFSKIRRPQWDVPVLFNLGFGKIYVEGDLSELISDEISKVRYRTMPPFMIRAEKTEVNYLYGLKSQDF</sequence>
<dbReference type="Proteomes" id="UP000005104">
    <property type="component" value="Chromosome"/>
</dbReference>
<dbReference type="Gene3D" id="3.40.50.150">
    <property type="entry name" value="Vaccinia Virus protein VP39"/>
    <property type="match status" value="1"/>
</dbReference>
<dbReference type="eggNOG" id="COG2226">
    <property type="taxonomic scope" value="Bacteria"/>
</dbReference>
<dbReference type="GO" id="GO:0032259">
    <property type="term" value="P:methylation"/>
    <property type="evidence" value="ECO:0007669"/>
    <property type="project" value="UniProtKB-KW"/>
</dbReference>
<dbReference type="Pfam" id="PF08241">
    <property type="entry name" value="Methyltransf_11"/>
    <property type="match status" value="1"/>
</dbReference>
<dbReference type="GO" id="GO:0008757">
    <property type="term" value="F:S-adenosylmethionine-dependent methyltransferase activity"/>
    <property type="evidence" value="ECO:0007669"/>
    <property type="project" value="InterPro"/>
</dbReference>
<protein>
    <submittedName>
        <fullName evidence="2">Methylase involved in ubiquinone/menaquinone biosynthesis</fullName>
    </submittedName>
</protein>
<dbReference type="PANTHER" id="PTHR42912:SF80">
    <property type="entry name" value="METHYLTRANSFERASE DOMAIN-CONTAINING PROTEIN"/>
    <property type="match status" value="1"/>
</dbReference>
<reference evidence="2 3" key="1">
    <citation type="submission" date="2011-11" db="EMBL/GenBank/DDBJ databases">
        <title>The Noncontiguous Finished genome of Desulfosporosinus youngiae DSM 17734.</title>
        <authorList>
            <consortium name="US DOE Joint Genome Institute (JGI-PGF)"/>
            <person name="Lucas S."/>
            <person name="Han J."/>
            <person name="Lapidus A."/>
            <person name="Cheng J.-F."/>
            <person name="Goodwin L."/>
            <person name="Pitluck S."/>
            <person name="Peters L."/>
            <person name="Ovchinnikova G."/>
            <person name="Lu M."/>
            <person name="Land M.L."/>
            <person name="Hauser L."/>
            <person name="Pester M."/>
            <person name="Spring S."/>
            <person name="Ollivier B."/>
            <person name="Rattei T."/>
            <person name="Klenk H.-P."/>
            <person name="Wagner M."/>
            <person name="Loy A."/>
            <person name="Woyke T.J."/>
        </authorList>
    </citation>
    <scope>NUCLEOTIDE SEQUENCE [LARGE SCALE GENOMIC DNA]</scope>
    <source>
        <strain evidence="2 3">DSM 17734</strain>
    </source>
</reference>
<evidence type="ECO:0000313" key="2">
    <source>
        <dbReference type="EMBL" id="EHQ91111.1"/>
    </source>
</evidence>
<dbReference type="PANTHER" id="PTHR42912">
    <property type="entry name" value="METHYLTRANSFERASE"/>
    <property type="match status" value="1"/>
</dbReference>
<dbReference type="CDD" id="cd02440">
    <property type="entry name" value="AdoMet_MTases"/>
    <property type="match status" value="1"/>
</dbReference>
<dbReference type="InterPro" id="IPR029063">
    <property type="entry name" value="SAM-dependent_MTases_sf"/>
</dbReference>
<dbReference type="InterPro" id="IPR050508">
    <property type="entry name" value="Methyltransf_Superfamily"/>
</dbReference>
<name>H5XXA5_9FIRM</name>
<dbReference type="OrthoDB" id="9784101at2"/>
<dbReference type="EMBL" id="CM001441">
    <property type="protein sequence ID" value="EHQ91111.1"/>
    <property type="molecule type" value="Genomic_DNA"/>
</dbReference>
<keyword evidence="3" id="KW-1185">Reference proteome</keyword>
<dbReference type="SUPFAM" id="SSF53335">
    <property type="entry name" value="S-adenosyl-L-methionine-dependent methyltransferases"/>
    <property type="match status" value="1"/>
</dbReference>
<keyword evidence="2" id="KW-0808">Transferase</keyword>
<dbReference type="RefSeq" id="WP_007785864.1">
    <property type="nucleotide sequence ID" value="NZ_CM001441.1"/>
</dbReference>